<sequence length="706" mass="79932">MARQKPASHGDKPPSIQWTYSMQVALHLISAEFNLAGQARADLFSKVFAKELAARGIHDGARPNVLNAQYNMRNRPDKAKIWFKICADPTTQEDIDLRESFRGRIRQALQHGSEPSVSKATPLKVRDASSAVVSEETSIEVTFRQLPLTPPSKAARPAPVQRDVPSVASPPQKRRRVLPEPEAHQLAIPVTPTAQQPEIAVSRARSKATSALVPVINRSETLQQALLPSPTISSRKVRKRSDIAKPRTPTKKFEYWRNDGSRPRMSERRLEGLQQQVVPIPRDAAHPPPTGLLFRYWVETDQPSHNSEEGFIARKYFQSNVVHFRPPKSSDVDLTDVFNRMDRKIKDTPFVSTCNRLVWILRLACSETRKGVKNGRITLIDPSKLDKRAVFWARSHSPFHDELTQKMAPWSNGAQRYCGTYEFLVWGAIHKESIVRTIKVKDLLRLSKTSPAIDHVLRADILSEKSALFRKESDFIRQKVPLNTFSVKAIAEIARFLGLGRASPLDHISHIVADIVQGWHLQVVPRDQQEWRALATLFARNYLSTPAGLVQEQTVRMAFLDGVRFGQGQFNARHKPETVAAMTKRAKLVGLECPARIITDELDAIKVMAWSQEQRVDKLLKSRKEQLMLEEGFVESSEDEDDQQEEGDAMMLDEPPTPGPSRPRLAPPQPNWSWTRRMTRHDDHDDADADVDFGREFEFDAAGRIV</sequence>
<dbReference type="AlphaFoldDB" id="A0A9P3CTK4"/>
<feature type="domain" description="DUF7587" evidence="2">
    <location>
        <begin position="290"/>
        <end position="443"/>
    </location>
</feature>
<evidence type="ECO:0000313" key="4">
    <source>
        <dbReference type="Proteomes" id="UP000825890"/>
    </source>
</evidence>
<evidence type="ECO:0000256" key="1">
    <source>
        <dbReference type="SAM" id="MobiDB-lite"/>
    </source>
</evidence>
<feature type="compositionally biased region" description="Acidic residues" evidence="1">
    <location>
        <begin position="632"/>
        <end position="648"/>
    </location>
</feature>
<protein>
    <recommendedName>
        <fullName evidence="2">DUF7587 domain-containing protein</fullName>
    </recommendedName>
</protein>
<dbReference type="EMBL" id="BOLY01000008">
    <property type="protein sequence ID" value="GIZ48683.1"/>
    <property type="molecule type" value="Genomic_DNA"/>
</dbReference>
<dbReference type="GeneID" id="68297309"/>
<proteinExistence type="predicted"/>
<name>A0A9P3CTK4_9PEZI</name>
<feature type="compositionally biased region" description="Pro residues" evidence="1">
    <location>
        <begin position="655"/>
        <end position="670"/>
    </location>
</feature>
<feature type="region of interest" description="Disordered" evidence="1">
    <location>
        <begin position="630"/>
        <end position="689"/>
    </location>
</feature>
<dbReference type="Pfam" id="PF24494">
    <property type="entry name" value="DUF7587"/>
    <property type="match status" value="1"/>
</dbReference>
<dbReference type="InterPro" id="IPR056009">
    <property type="entry name" value="DUF7587"/>
</dbReference>
<reference evidence="3 4" key="1">
    <citation type="submission" date="2021-01" db="EMBL/GenBank/DDBJ databases">
        <title>Cercospora kikuchii MAFF 305040 whole genome shotgun sequence.</title>
        <authorList>
            <person name="Kashiwa T."/>
            <person name="Suzuki T."/>
        </authorList>
    </citation>
    <scope>NUCLEOTIDE SEQUENCE [LARGE SCALE GENOMIC DNA]</scope>
    <source>
        <strain evidence="3 4">MAFF 305040</strain>
    </source>
</reference>
<accession>A0A9P3CTK4</accession>
<organism evidence="3 4">
    <name type="scientific">Cercospora kikuchii</name>
    <dbReference type="NCBI Taxonomy" id="84275"/>
    <lineage>
        <taxon>Eukaryota</taxon>
        <taxon>Fungi</taxon>
        <taxon>Dikarya</taxon>
        <taxon>Ascomycota</taxon>
        <taxon>Pezizomycotina</taxon>
        <taxon>Dothideomycetes</taxon>
        <taxon>Dothideomycetidae</taxon>
        <taxon>Mycosphaerellales</taxon>
        <taxon>Mycosphaerellaceae</taxon>
        <taxon>Cercospora</taxon>
    </lineage>
</organism>
<dbReference type="Proteomes" id="UP000825890">
    <property type="component" value="Unassembled WGS sequence"/>
</dbReference>
<keyword evidence="4" id="KW-1185">Reference proteome</keyword>
<dbReference type="RefSeq" id="XP_044663170.1">
    <property type="nucleotide sequence ID" value="XM_044807235.1"/>
</dbReference>
<gene>
    <name evidence="3" type="ORF">CKM354_001173400</name>
</gene>
<evidence type="ECO:0000259" key="2">
    <source>
        <dbReference type="Pfam" id="PF24494"/>
    </source>
</evidence>
<evidence type="ECO:0000313" key="3">
    <source>
        <dbReference type="EMBL" id="GIZ48683.1"/>
    </source>
</evidence>
<dbReference type="OrthoDB" id="5397734at2759"/>
<feature type="region of interest" description="Disordered" evidence="1">
    <location>
        <begin position="149"/>
        <end position="182"/>
    </location>
</feature>
<comment type="caution">
    <text evidence="3">The sequence shown here is derived from an EMBL/GenBank/DDBJ whole genome shotgun (WGS) entry which is preliminary data.</text>
</comment>